<dbReference type="EMBL" id="CP081303">
    <property type="protein sequence ID" value="QZE15792.1"/>
    <property type="molecule type" value="Genomic_DNA"/>
</dbReference>
<proteinExistence type="predicted"/>
<organism evidence="1 2">
    <name type="scientific">Halosquirtibacter laminarini</name>
    <dbReference type="NCBI Taxonomy" id="3374600"/>
    <lineage>
        <taxon>Bacteria</taxon>
        <taxon>Pseudomonadati</taxon>
        <taxon>Bacteroidota</taxon>
        <taxon>Bacteroidia</taxon>
        <taxon>Marinilabiliales</taxon>
        <taxon>Prolixibacteraceae</taxon>
        <taxon>Halosquirtibacter</taxon>
    </lineage>
</organism>
<gene>
    <name evidence="1" type="ORF">K4L44_08160</name>
</gene>
<evidence type="ECO:0000313" key="1">
    <source>
        <dbReference type="EMBL" id="QZE15792.1"/>
    </source>
</evidence>
<dbReference type="Proteomes" id="UP000826212">
    <property type="component" value="Chromosome"/>
</dbReference>
<sequence length="494" mass="54857">MDTNEKIKTKISRRDAIKMGSLTAAVTAFSALVSPRKTVAQTVSTVTDTGESRAKHHQTIDDICRIDPNMERFDQANTAFAKSILDDFGVIPLSKEDNPEMRHAFMNVVFANNGFNMITNQENPHLKEKKIGHRDIDLSLDCGAMALENMTGSSLARVLANESGPSITMPDGTLLPISLYKQSVPTPGQFDVFPRKHYFDSADDATYAIKKAAKLYGADMVGIAPFEERWVYKSEVYLPMDMNGIPVKDKIDPYREVKFGFKPKSVIVLGFEMDYEAYKTQPSAIGAAATSMGYTKMMETSTRLAYMLRRLGYNTLHAGNAVGVSVPLAIQAGLGESSRMGLLVTEEYGPRVRLAKVYTDLDLAIDSPKTFGVKEFCEICQKCADSCPSGAISKAVKTTDPENKPISVCNGRGVDKWYNDHQKCMAFWGENWGECAVCISVCPYNKIDMWHHDAAKVITKVPGLRRLARSFDEIFGYGKAGSEKLMQSFWKRRI</sequence>
<reference evidence="1" key="1">
    <citation type="submission" date="2021-08" db="EMBL/GenBank/DDBJ databases">
        <title>Novel anaerobic bacterium isolated from sea squirt in East Sea, Republic of Korea.</title>
        <authorList>
            <person name="Nguyen T.H."/>
            <person name="Li Z."/>
            <person name="Lee Y.-J."/>
            <person name="Ko J."/>
            <person name="Kim S.-G."/>
        </authorList>
    </citation>
    <scope>NUCLEOTIDE SEQUENCE</scope>
    <source>
        <strain evidence="1">KCTC 25031</strain>
    </source>
</reference>
<accession>A0AC61NQD8</accession>
<name>A0AC61NQD8_9BACT</name>
<evidence type="ECO:0000313" key="2">
    <source>
        <dbReference type="Proteomes" id="UP000826212"/>
    </source>
</evidence>
<protein>
    <submittedName>
        <fullName evidence="1">Reductive dehalogenase</fullName>
    </submittedName>
</protein>
<keyword evidence="2" id="KW-1185">Reference proteome</keyword>